<keyword evidence="3" id="KW-1185">Reference proteome</keyword>
<sequence>MLRERLRGGSGHRSRRSSMRQPRGTESPQLPAGVKPRCRSGRAKLFKPHCRCPLAGRRRPMRRPRESRSTRTRAGVKPRCVSGKSILLKAPHYCLLAVSRQRKKRHLLCSEAQ</sequence>
<evidence type="ECO:0000313" key="3">
    <source>
        <dbReference type="Proteomes" id="UP000729402"/>
    </source>
</evidence>
<dbReference type="EMBL" id="JAAALK010000285">
    <property type="protein sequence ID" value="KAG8065658.1"/>
    <property type="molecule type" value="Genomic_DNA"/>
</dbReference>
<comment type="caution">
    <text evidence="2">The sequence shown here is derived from an EMBL/GenBank/DDBJ whole genome shotgun (WGS) entry which is preliminary data.</text>
</comment>
<accession>A0A8J5VZL9</accession>
<dbReference type="Proteomes" id="UP000729402">
    <property type="component" value="Unassembled WGS sequence"/>
</dbReference>
<proteinExistence type="predicted"/>
<feature type="region of interest" description="Disordered" evidence="1">
    <location>
        <begin position="53"/>
        <end position="78"/>
    </location>
</feature>
<evidence type="ECO:0000256" key="1">
    <source>
        <dbReference type="SAM" id="MobiDB-lite"/>
    </source>
</evidence>
<reference evidence="2" key="2">
    <citation type="submission" date="2021-02" db="EMBL/GenBank/DDBJ databases">
        <authorList>
            <person name="Kimball J.A."/>
            <person name="Haas M.W."/>
            <person name="Macchietto M."/>
            <person name="Kono T."/>
            <person name="Duquette J."/>
            <person name="Shao M."/>
        </authorList>
    </citation>
    <scope>NUCLEOTIDE SEQUENCE</scope>
    <source>
        <tissue evidence="2">Fresh leaf tissue</tissue>
    </source>
</reference>
<feature type="region of interest" description="Disordered" evidence="1">
    <location>
        <begin position="1"/>
        <end position="38"/>
    </location>
</feature>
<dbReference type="AlphaFoldDB" id="A0A8J5VZL9"/>
<evidence type="ECO:0000313" key="2">
    <source>
        <dbReference type="EMBL" id="KAG8065658.1"/>
    </source>
</evidence>
<gene>
    <name evidence="2" type="ORF">GUJ93_ZPchr0004g40440</name>
</gene>
<reference evidence="2" key="1">
    <citation type="journal article" date="2021" name="bioRxiv">
        <title>Whole Genome Assembly and Annotation of Northern Wild Rice, Zizania palustris L., Supports a Whole Genome Duplication in the Zizania Genus.</title>
        <authorList>
            <person name="Haas M."/>
            <person name="Kono T."/>
            <person name="Macchietto M."/>
            <person name="Millas R."/>
            <person name="McGilp L."/>
            <person name="Shao M."/>
            <person name="Duquette J."/>
            <person name="Hirsch C.N."/>
            <person name="Kimball J."/>
        </authorList>
    </citation>
    <scope>NUCLEOTIDE SEQUENCE</scope>
    <source>
        <tissue evidence="2">Fresh leaf tissue</tissue>
    </source>
</reference>
<organism evidence="2 3">
    <name type="scientific">Zizania palustris</name>
    <name type="common">Northern wild rice</name>
    <dbReference type="NCBI Taxonomy" id="103762"/>
    <lineage>
        <taxon>Eukaryota</taxon>
        <taxon>Viridiplantae</taxon>
        <taxon>Streptophyta</taxon>
        <taxon>Embryophyta</taxon>
        <taxon>Tracheophyta</taxon>
        <taxon>Spermatophyta</taxon>
        <taxon>Magnoliopsida</taxon>
        <taxon>Liliopsida</taxon>
        <taxon>Poales</taxon>
        <taxon>Poaceae</taxon>
        <taxon>BOP clade</taxon>
        <taxon>Oryzoideae</taxon>
        <taxon>Oryzeae</taxon>
        <taxon>Zizaniinae</taxon>
        <taxon>Zizania</taxon>
    </lineage>
</organism>
<feature type="compositionally biased region" description="Basic residues" evidence="1">
    <location>
        <begin position="53"/>
        <end position="62"/>
    </location>
</feature>
<protein>
    <submittedName>
        <fullName evidence="2">Uncharacterized protein</fullName>
    </submittedName>
</protein>
<name>A0A8J5VZL9_ZIZPA</name>